<accession>A0A1Q3BH93</accession>
<dbReference type="EMBL" id="BDDD01000531">
    <property type="protein sequence ID" value="GAV67269.1"/>
    <property type="molecule type" value="Genomic_DNA"/>
</dbReference>
<dbReference type="STRING" id="3775.A0A1Q3BH93"/>
<evidence type="ECO:0000259" key="2">
    <source>
        <dbReference type="PROSITE" id="PS50119"/>
    </source>
</evidence>
<keyword evidence="4" id="KW-1185">Reference proteome</keyword>
<gene>
    <name evidence="3" type="ORF">CFOL_v3_10775</name>
</gene>
<dbReference type="InterPro" id="IPR000315">
    <property type="entry name" value="Znf_B-box"/>
</dbReference>
<dbReference type="OrthoDB" id="1908108at2759"/>
<name>A0A1Q3BH93_CEPFO</name>
<dbReference type="SUPFAM" id="SSF57845">
    <property type="entry name" value="B-box zinc-binding domain"/>
    <property type="match status" value="1"/>
</dbReference>
<evidence type="ECO:0000313" key="4">
    <source>
        <dbReference type="Proteomes" id="UP000187406"/>
    </source>
</evidence>
<keyword evidence="1" id="KW-0862">Zinc</keyword>
<dbReference type="InParanoid" id="A0A1Q3BH93"/>
<feature type="domain" description="B box-type" evidence="2">
    <location>
        <begin position="23"/>
        <end position="61"/>
    </location>
</feature>
<organism evidence="3 4">
    <name type="scientific">Cephalotus follicularis</name>
    <name type="common">Albany pitcher plant</name>
    <dbReference type="NCBI Taxonomy" id="3775"/>
    <lineage>
        <taxon>Eukaryota</taxon>
        <taxon>Viridiplantae</taxon>
        <taxon>Streptophyta</taxon>
        <taxon>Embryophyta</taxon>
        <taxon>Tracheophyta</taxon>
        <taxon>Spermatophyta</taxon>
        <taxon>Magnoliopsida</taxon>
        <taxon>eudicotyledons</taxon>
        <taxon>Gunneridae</taxon>
        <taxon>Pentapetalae</taxon>
        <taxon>rosids</taxon>
        <taxon>fabids</taxon>
        <taxon>Oxalidales</taxon>
        <taxon>Cephalotaceae</taxon>
        <taxon>Cephalotus</taxon>
    </lineage>
</organism>
<reference evidence="4" key="1">
    <citation type="submission" date="2016-04" db="EMBL/GenBank/DDBJ databases">
        <title>Cephalotus genome sequencing.</title>
        <authorList>
            <person name="Fukushima K."/>
            <person name="Hasebe M."/>
            <person name="Fang X."/>
        </authorList>
    </citation>
    <scope>NUCLEOTIDE SEQUENCE [LARGE SCALE GENOMIC DNA]</scope>
    <source>
        <strain evidence="4">cv. St1</strain>
    </source>
</reference>
<comment type="caution">
    <text evidence="3">The sequence shown here is derived from an EMBL/GenBank/DDBJ whole genome shotgun (WGS) entry which is preliminary data.</text>
</comment>
<dbReference type="PANTHER" id="PTHR31065">
    <property type="entry name" value="PLATZ TRANSCRIPTION FACTOR FAMILY PROTEIN"/>
    <property type="match status" value="1"/>
</dbReference>
<proteinExistence type="predicted"/>
<protein>
    <submittedName>
        <fullName evidence="3">PLATZ domain-containing protein</fullName>
    </submittedName>
</protein>
<evidence type="ECO:0000256" key="1">
    <source>
        <dbReference type="PROSITE-ProRule" id="PRU00024"/>
    </source>
</evidence>
<dbReference type="Proteomes" id="UP000187406">
    <property type="component" value="Unassembled WGS sequence"/>
</dbReference>
<dbReference type="InterPro" id="IPR006734">
    <property type="entry name" value="PLATZ"/>
</dbReference>
<dbReference type="PANTHER" id="PTHR31065:SF52">
    <property type="entry name" value="B BOX-TYPE DOMAIN-CONTAINING PROTEIN"/>
    <property type="match status" value="1"/>
</dbReference>
<dbReference type="GO" id="GO:0008270">
    <property type="term" value="F:zinc ion binding"/>
    <property type="evidence" value="ECO:0007669"/>
    <property type="project" value="UniProtKB-KW"/>
</dbReference>
<sequence length="250" mass="28375">MVGENSICQLLKTLLAERFYSPCMVHEFVKKNEKNIFCFDCSISICTHCLPHHRPHRLLQVRRYVYHDVIRLSDAQKLMNCSFVQPYTTNSAKVVFLNERPMLRPFKGSGKFCIKCNRSLQDPYLYCSLACKLHQTVTDTCGRKEQKYDNELLPVFEDKLVTPNSVLDSTVSPRAWSGSTSSASCGSDIDGAISCRTLPSIATTQFVNKKHCNSNTSLPRVSCRVVCQPRLDVNVAMNRRKGVPHKAPFY</sequence>
<dbReference type="PROSITE" id="PS50119">
    <property type="entry name" value="ZF_BBOX"/>
    <property type="match status" value="1"/>
</dbReference>
<dbReference type="Pfam" id="PF04640">
    <property type="entry name" value="PLATZ"/>
    <property type="match status" value="1"/>
</dbReference>
<keyword evidence="1" id="KW-0479">Metal-binding</keyword>
<keyword evidence="1" id="KW-0863">Zinc-finger</keyword>
<dbReference type="AlphaFoldDB" id="A0A1Q3BH93"/>
<evidence type="ECO:0000313" key="3">
    <source>
        <dbReference type="EMBL" id="GAV67269.1"/>
    </source>
</evidence>